<protein>
    <submittedName>
        <fullName evidence="2">Uncharacterized protein</fullName>
    </submittedName>
</protein>
<keyword evidence="3" id="KW-1185">Reference proteome</keyword>
<name>A0ABR1YRG3_9PEZI</name>
<evidence type="ECO:0000256" key="1">
    <source>
        <dbReference type="SAM" id="MobiDB-lite"/>
    </source>
</evidence>
<reference evidence="2 3" key="1">
    <citation type="submission" date="2024-04" db="EMBL/GenBank/DDBJ databases">
        <title>Phyllosticta paracitricarpa is synonymous to the EU quarantine fungus P. citricarpa based on phylogenomic analyses.</title>
        <authorList>
            <consortium name="Lawrence Berkeley National Laboratory"/>
            <person name="Van Ingen-Buijs V.A."/>
            <person name="Van Westerhoven A.C."/>
            <person name="Haridas S."/>
            <person name="Skiadas P."/>
            <person name="Martin F."/>
            <person name="Groenewald J.Z."/>
            <person name="Crous P.W."/>
            <person name="Seidl M.F."/>
        </authorList>
    </citation>
    <scope>NUCLEOTIDE SEQUENCE [LARGE SCALE GENOMIC DNA]</scope>
    <source>
        <strain evidence="2 3">CBS 123374</strain>
    </source>
</reference>
<sequence length="568" mass="63079">MDMLPQAEGDTEIQWEVEGTPVVLGWRHGATGADQRLGRLYDTKEGGNRGTDLTLWIGHDTKDASRKVVSIRLPLIARSSSGKNSRDVFLVLPMSRAKLEVTDSVHDGVGDFCSRFAFALEAAPYAIMPVPRRPMQKPLADSPGYLVQCLKSLTAVNHVNVHVAESCHGNTVLRSVVDAGRNGGSLLDVTFDLDKKDRFGNTRAINCWHLYPVAADECDIARQWNPFIDKDPPAYSECVAVTTEKVDALDDNQPRHAHKSRISSTPSEDPPSPDEEITWHIPPTPKKRKASASPPRRREPVCDARLDEWNGEATDPAGTDEVLEWAGHIAGATDARSHRSYPNSHAADASSDQDLWHYQSMDSFRRPSIAAPKTTGPLTSLWRTELTKPNAIFFDMVVLLQRALASDTRAHETHISDFLDLGRAARLAVHELTAASRPCSPAQDQAYDNFSIARDRLAQRLVADAAKRDAKNAWDTEPFPTSAERQVEYLRRWLNEHMQINADMDLFDELVDVGRAAARLQDRSRRFCLVGSDDPVLREFEFARAACLAAAFYKMGGLPVMKGQTVRS</sequence>
<proteinExistence type="predicted"/>
<feature type="region of interest" description="Disordered" evidence="1">
    <location>
        <begin position="246"/>
        <end position="300"/>
    </location>
</feature>
<evidence type="ECO:0000313" key="3">
    <source>
        <dbReference type="Proteomes" id="UP001492380"/>
    </source>
</evidence>
<organism evidence="2 3">
    <name type="scientific">Phyllosticta capitalensis</name>
    <dbReference type="NCBI Taxonomy" id="121624"/>
    <lineage>
        <taxon>Eukaryota</taxon>
        <taxon>Fungi</taxon>
        <taxon>Dikarya</taxon>
        <taxon>Ascomycota</taxon>
        <taxon>Pezizomycotina</taxon>
        <taxon>Dothideomycetes</taxon>
        <taxon>Dothideomycetes incertae sedis</taxon>
        <taxon>Botryosphaeriales</taxon>
        <taxon>Phyllostictaceae</taxon>
        <taxon>Phyllosticta</taxon>
    </lineage>
</organism>
<gene>
    <name evidence="2" type="ORF">HDK90DRAFT_466338</name>
</gene>
<accession>A0ABR1YRG3</accession>
<evidence type="ECO:0000313" key="2">
    <source>
        <dbReference type="EMBL" id="KAK8236031.1"/>
    </source>
</evidence>
<dbReference type="Proteomes" id="UP001492380">
    <property type="component" value="Unassembled WGS sequence"/>
</dbReference>
<dbReference type="EMBL" id="JBBWRZ010000005">
    <property type="protein sequence ID" value="KAK8236031.1"/>
    <property type="molecule type" value="Genomic_DNA"/>
</dbReference>
<comment type="caution">
    <text evidence="2">The sequence shown here is derived from an EMBL/GenBank/DDBJ whole genome shotgun (WGS) entry which is preliminary data.</text>
</comment>